<feature type="region of interest" description="Disordered" evidence="1">
    <location>
        <begin position="254"/>
        <end position="314"/>
    </location>
</feature>
<protein>
    <recommendedName>
        <fullName evidence="4">Protein kinase domain-containing protein</fullName>
    </recommendedName>
</protein>
<organism evidence="2 3">
    <name type="scientific">Colletotrichum sojae</name>
    <dbReference type="NCBI Taxonomy" id="2175907"/>
    <lineage>
        <taxon>Eukaryota</taxon>
        <taxon>Fungi</taxon>
        <taxon>Dikarya</taxon>
        <taxon>Ascomycota</taxon>
        <taxon>Pezizomycotina</taxon>
        <taxon>Sordariomycetes</taxon>
        <taxon>Hypocreomycetidae</taxon>
        <taxon>Glomerellales</taxon>
        <taxon>Glomerellaceae</taxon>
        <taxon>Colletotrichum</taxon>
        <taxon>Colletotrichum orchidearum species complex</taxon>
    </lineage>
</organism>
<feature type="compositionally biased region" description="Polar residues" evidence="1">
    <location>
        <begin position="296"/>
        <end position="308"/>
    </location>
</feature>
<sequence>MGEEVVAKIFDPLFFPLNTPQHEGPWTDTAFADMAFSREAAAYKQLAEWDLHGDGQIAPHLHGAWAVTLTTTNSHEYFTDKRRSVGVVLMEYIKGDSISDLCHTVDGILEPKFLTDKELGEHMDPTSEANHSLVMELLLDGYVRQLFCGVDQRLLHPDNILIQRLKGGGIRPALLNYRHSVIDPLCKKPQNLYDDFPNPPHPAGVIHMWHIRNLAGWVPRERLQNEKLLTNWLLRAFGKELNSDEYSSRPGLFYIERRGSPNTGESGQEESGQEESGPAEAGISQNLPIRQGGQTGEPSKLQQIQRKASSLFFG</sequence>
<proteinExistence type="predicted"/>
<dbReference type="EMBL" id="WIGN01000068">
    <property type="protein sequence ID" value="KAF6811958.1"/>
    <property type="molecule type" value="Genomic_DNA"/>
</dbReference>
<comment type="caution">
    <text evidence="2">The sequence shown here is derived from an EMBL/GenBank/DDBJ whole genome shotgun (WGS) entry which is preliminary data.</text>
</comment>
<keyword evidence="3" id="KW-1185">Reference proteome</keyword>
<evidence type="ECO:0008006" key="4">
    <source>
        <dbReference type="Google" id="ProtNLM"/>
    </source>
</evidence>
<evidence type="ECO:0000313" key="3">
    <source>
        <dbReference type="Proteomes" id="UP000652219"/>
    </source>
</evidence>
<reference evidence="2 3" key="1">
    <citation type="journal article" date="2020" name="Phytopathology">
        <title>Genome Sequence Resources of Colletotrichum truncatum, C. plurivorum, C. musicola, and C. sojae: Four Species Pathogenic to Soybean (Glycine max).</title>
        <authorList>
            <person name="Rogerio F."/>
            <person name="Boufleur T.R."/>
            <person name="Ciampi-Guillardi M."/>
            <person name="Sukno S.A."/>
            <person name="Thon M.R."/>
            <person name="Massola Junior N.S."/>
            <person name="Baroncelli R."/>
        </authorList>
    </citation>
    <scope>NUCLEOTIDE SEQUENCE [LARGE SCALE GENOMIC DNA]</scope>
    <source>
        <strain evidence="2 3">LFN0009</strain>
    </source>
</reference>
<accession>A0A8H6JG01</accession>
<evidence type="ECO:0000256" key="1">
    <source>
        <dbReference type="SAM" id="MobiDB-lite"/>
    </source>
</evidence>
<dbReference type="AlphaFoldDB" id="A0A8H6JG01"/>
<name>A0A8H6JG01_9PEZI</name>
<evidence type="ECO:0000313" key="2">
    <source>
        <dbReference type="EMBL" id="KAF6811958.1"/>
    </source>
</evidence>
<gene>
    <name evidence="2" type="ORF">CSOJ01_05396</name>
</gene>
<dbReference type="Proteomes" id="UP000652219">
    <property type="component" value="Unassembled WGS sequence"/>
</dbReference>